<reference evidence="5" key="1">
    <citation type="journal article" date="2015" name="Nature">
        <title>Complex archaea that bridge the gap between prokaryotes and eukaryotes.</title>
        <authorList>
            <person name="Spang A."/>
            <person name="Saw J.H."/>
            <person name="Jorgensen S.L."/>
            <person name="Zaremba-Niedzwiedzka K."/>
            <person name="Martijn J."/>
            <person name="Lind A.E."/>
            <person name="van Eijk R."/>
            <person name="Schleper C."/>
            <person name="Guy L."/>
            <person name="Ettema T.J."/>
        </authorList>
    </citation>
    <scope>NUCLEOTIDE SEQUENCE</scope>
</reference>
<evidence type="ECO:0000256" key="2">
    <source>
        <dbReference type="ARBA" id="ARBA00022679"/>
    </source>
</evidence>
<dbReference type="InterPro" id="IPR012327">
    <property type="entry name" value="MeTrfase_D12"/>
</dbReference>
<dbReference type="GO" id="GO:0043565">
    <property type="term" value="F:sequence-specific DNA binding"/>
    <property type="evidence" value="ECO:0007669"/>
    <property type="project" value="TreeGrafter"/>
</dbReference>
<organism evidence="5">
    <name type="scientific">marine sediment metagenome</name>
    <dbReference type="NCBI Taxonomy" id="412755"/>
    <lineage>
        <taxon>unclassified sequences</taxon>
        <taxon>metagenomes</taxon>
        <taxon>ecological metagenomes</taxon>
    </lineage>
</organism>
<dbReference type="PIRSF" id="PIRSF000398">
    <property type="entry name" value="M_m6A_EcoRV"/>
    <property type="match status" value="1"/>
</dbReference>
<evidence type="ECO:0000256" key="1">
    <source>
        <dbReference type="ARBA" id="ARBA00022603"/>
    </source>
</evidence>
<dbReference type="InterPro" id="IPR012263">
    <property type="entry name" value="M_m6A_EcoRV"/>
</dbReference>
<accession>A0A0F8VW75</accession>
<dbReference type="PANTHER" id="PTHR30481:SF4">
    <property type="entry name" value="SITE-SPECIFIC DNA-METHYLTRANSFERASE (ADENINE-SPECIFIC)"/>
    <property type="match status" value="1"/>
</dbReference>
<dbReference type="GO" id="GO:1904047">
    <property type="term" value="F:S-adenosyl-L-methionine binding"/>
    <property type="evidence" value="ECO:0007669"/>
    <property type="project" value="TreeGrafter"/>
</dbReference>
<dbReference type="EMBL" id="LAZR01068966">
    <property type="protein sequence ID" value="KKK48633.1"/>
    <property type="molecule type" value="Genomic_DNA"/>
</dbReference>
<keyword evidence="3" id="KW-0949">S-adenosyl-L-methionine</keyword>
<evidence type="ECO:0000256" key="3">
    <source>
        <dbReference type="ARBA" id="ARBA00022691"/>
    </source>
</evidence>
<evidence type="ECO:0000256" key="4">
    <source>
        <dbReference type="SAM" id="MobiDB-lite"/>
    </source>
</evidence>
<dbReference type="PANTHER" id="PTHR30481">
    <property type="entry name" value="DNA ADENINE METHYLASE"/>
    <property type="match status" value="1"/>
</dbReference>
<sequence>MTTRPVLRYHGGKWKLGKWINSHFPAHRVYVEPYGGAASVLLQKVRSYAEVYNDLDGEIVNIFRVLRDPVQARELVRLLKLTPYARSEFEVSYLVDGDPIEQARRTIVRSFMGFSSALTSKSGSGFRSDSKRSGTTPAHDWRNYPRALEKIIERLRGVVIENRNALEVIKTHDGRQTLHYVDPPYPLGTRKWRQAYRHEMNDDGHRELAKVLIGLEGMVILSSYPCDLYDELYAGWQQVSCDAYANGAVPRREVLWLSPRVSE</sequence>
<dbReference type="Pfam" id="PF02086">
    <property type="entry name" value="MethyltransfD12"/>
    <property type="match status" value="1"/>
</dbReference>
<dbReference type="PRINTS" id="PR00505">
    <property type="entry name" value="D12N6MTFRASE"/>
</dbReference>
<dbReference type="GO" id="GO:0006298">
    <property type="term" value="P:mismatch repair"/>
    <property type="evidence" value="ECO:0007669"/>
    <property type="project" value="TreeGrafter"/>
</dbReference>
<dbReference type="Gene3D" id="3.40.50.150">
    <property type="entry name" value="Vaccinia Virus protein VP39"/>
    <property type="match status" value="2"/>
</dbReference>
<gene>
    <name evidence="5" type="ORF">LCGC14_3143160</name>
</gene>
<keyword evidence="2" id="KW-0808">Transferase</keyword>
<keyword evidence="1" id="KW-0489">Methyltransferase</keyword>
<feature type="non-terminal residue" evidence="5">
    <location>
        <position position="263"/>
    </location>
</feature>
<proteinExistence type="predicted"/>
<evidence type="ECO:0000313" key="5">
    <source>
        <dbReference type="EMBL" id="KKK48633.1"/>
    </source>
</evidence>
<dbReference type="GO" id="GO:0009007">
    <property type="term" value="F:site-specific DNA-methyltransferase (adenine-specific) activity"/>
    <property type="evidence" value="ECO:0007669"/>
    <property type="project" value="UniProtKB-EC"/>
</dbReference>
<comment type="caution">
    <text evidence="5">The sequence shown here is derived from an EMBL/GenBank/DDBJ whole genome shotgun (WGS) entry which is preliminary data.</text>
</comment>
<dbReference type="GO" id="GO:0032259">
    <property type="term" value="P:methylation"/>
    <property type="evidence" value="ECO:0007669"/>
    <property type="project" value="UniProtKB-KW"/>
</dbReference>
<name>A0A0F8VW75_9ZZZZ</name>
<dbReference type="AlphaFoldDB" id="A0A0F8VW75"/>
<protein>
    <submittedName>
        <fullName evidence="5">Uncharacterized protein</fullName>
    </submittedName>
</protein>
<dbReference type="InterPro" id="IPR029063">
    <property type="entry name" value="SAM-dependent_MTases_sf"/>
</dbReference>
<dbReference type="SUPFAM" id="SSF53335">
    <property type="entry name" value="S-adenosyl-L-methionine-dependent methyltransferases"/>
    <property type="match status" value="1"/>
</dbReference>
<dbReference type="GO" id="GO:0009307">
    <property type="term" value="P:DNA restriction-modification system"/>
    <property type="evidence" value="ECO:0007669"/>
    <property type="project" value="InterPro"/>
</dbReference>
<feature type="region of interest" description="Disordered" evidence="4">
    <location>
        <begin position="120"/>
        <end position="139"/>
    </location>
</feature>